<dbReference type="GO" id="GO:0102043">
    <property type="term" value="F:isopentenyl phosphate kinase activity"/>
    <property type="evidence" value="ECO:0007669"/>
    <property type="project" value="UniProtKB-EC"/>
</dbReference>
<feature type="binding site" evidence="11">
    <location>
        <position position="52"/>
    </location>
    <ligand>
        <name>ATP</name>
        <dbReference type="ChEBI" id="CHEBI:30616"/>
    </ligand>
</feature>
<evidence type="ECO:0000256" key="9">
    <source>
        <dbReference type="ARBA" id="ARBA00049063"/>
    </source>
</evidence>
<feature type="binding site" evidence="11">
    <location>
        <position position="51"/>
    </location>
    <ligand>
        <name>substrate</name>
    </ligand>
</feature>
<dbReference type="SUPFAM" id="SSF53633">
    <property type="entry name" value="Carbamate kinase-like"/>
    <property type="match status" value="1"/>
</dbReference>
<accession>A0A8E7B007</accession>
<gene>
    <name evidence="14" type="ORF">KHC33_02505</name>
</gene>
<evidence type="ECO:0000256" key="4">
    <source>
        <dbReference type="ARBA" id="ARBA00022679"/>
    </source>
</evidence>
<dbReference type="PIRSF" id="PIRSF016496">
    <property type="entry name" value="Kin_FomA"/>
    <property type="match status" value="1"/>
</dbReference>
<sequence>MPDRIILKLGGSVITDKESGEAGVIRENILQEVARSLKEFADISLLLIHGAGSCGHPQAQQYKIQYGVSTENREGIYETHIAVSGLNELVVKTLRNEGIEAISVHPLEGMVASEGELTGYCLDHLNLMMSLGLVPVLHGDVVMDTKKGACIISGDQLVRVLAQQLGMKRIGLATDVAGLLDADGSVVRELRPSMAHTIRIGGSGSVDVTGGMKGKITELLRLADMGIESNIFHISRLKEFLSGADHGGTRIMPEDVA</sequence>
<dbReference type="GO" id="GO:0016114">
    <property type="term" value="P:terpenoid biosynthetic process"/>
    <property type="evidence" value="ECO:0007669"/>
    <property type="project" value="TreeGrafter"/>
</dbReference>
<feature type="binding site" evidence="11">
    <location>
        <position position="56"/>
    </location>
    <ligand>
        <name>substrate</name>
    </ligand>
</feature>
<comment type="similarity">
    <text evidence="1 10">Belongs to the isopentenyl phosphate kinase family.</text>
</comment>
<comment type="catalytic activity">
    <reaction evidence="9 10">
        <text>isopentenyl phosphate + ATP = isopentenyl diphosphate + ADP</text>
        <dbReference type="Rhea" id="RHEA:33963"/>
        <dbReference type="ChEBI" id="CHEBI:30616"/>
        <dbReference type="ChEBI" id="CHEBI:65078"/>
        <dbReference type="ChEBI" id="CHEBI:128769"/>
        <dbReference type="ChEBI" id="CHEBI:456216"/>
        <dbReference type="EC" id="2.7.4.26"/>
    </reaction>
</comment>
<evidence type="ECO:0000256" key="8">
    <source>
        <dbReference type="ARBA" id="ARBA00023229"/>
    </source>
</evidence>
<feature type="domain" description="Aspartate/glutamate/uridylate kinase" evidence="13">
    <location>
        <begin position="4"/>
        <end position="232"/>
    </location>
</feature>
<feature type="binding site" evidence="11">
    <location>
        <position position="211"/>
    </location>
    <ligand>
        <name>ATP</name>
        <dbReference type="ChEBI" id="CHEBI:30616"/>
    </ligand>
</feature>
<keyword evidence="6 10" id="KW-0418">Kinase</keyword>
<evidence type="ECO:0000256" key="1">
    <source>
        <dbReference type="ARBA" id="ARBA00010540"/>
    </source>
</evidence>
<reference evidence="14 15" key="1">
    <citation type="submission" date="2021-05" db="EMBL/GenBank/DDBJ databases">
        <title>A novel Methanospirillum isolate from a pyrite-forming mixed culture.</title>
        <authorList>
            <person name="Bunk B."/>
            <person name="Sproer C."/>
            <person name="Spring S."/>
            <person name="Pester M."/>
        </authorList>
    </citation>
    <scope>NUCLEOTIDE SEQUENCE [LARGE SCALE GENOMIC DNA]</scope>
    <source>
        <strain evidence="14 15">J.3.6.1-F.2.7.3</strain>
    </source>
</reference>
<dbReference type="AlphaFoldDB" id="A0A8E7B007"/>
<feature type="binding site" evidence="11">
    <location>
        <position position="175"/>
    </location>
    <ligand>
        <name>ATP</name>
        <dbReference type="ChEBI" id="CHEBI:30616"/>
    </ligand>
</feature>
<evidence type="ECO:0000256" key="6">
    <source>
        <dbReference type="ARBA" id="ARBA00022777"/>
    </source>
</evidence>
<evidence type="ECO:0000256" key="3">
    <source>
        <dbReference type="ARBA" id="ARBA00017267"/>
    </source>
</evidence>
<proteinExistence type="inferred from homology"/>
<dbReference type="KEGG" id="mrtj:KHC33_02505"/>
<comment type="subunit">
    <text evidence="10">Homodimer.</text>
</comment>
<dbReference type="EMBL" id="CP075546">
    <property type="protein sequence ID" value="QVV89419.1"/>
    <property type="molecule type" value="Genomic_DNA"/>
</dbReference>
<evidence type="ECO:0000256" key="12">
    <source>
        <dbReference type="PIRSR" id="PIRSR016496-2"/>
    </source>
</evidence>
<name>A0A8E7B007_9EURY</name>
<keyword evidence="15" id="KW-1185">Reference proteome</keyword>
<evidence type="ECO:0000256" key="10">
    <source>
        <dbReference type="PIRNR" id="PIRNR016496"/>
    </source>
</evidence>
<dbReference type="CDD" id="cd04241">
    <property type="entry name" value="AAK_FomA-like"/>
    <property type="match status" value="1"/>
</dbReference>
<keyword evidence="7 10" id="KW-0067">ATP-binding</keyword>
<evidence type="ECO:0000259" key="13">
    <source>
        <dbReference type="Pfam" id="PF00696"/>
    </source>
</evidence>
<dbReference type="NCBIfam" id="NF040647">
    <property type="entry name" value="IPPK_Arch"/>
    <property type="match status" value="1"/>
</dbReference>
<dbReference type="RefSeq" id="WP_214420214.1">
    <property type="nucleotide sequence ID" value="NZ_CP075546.1"/>
</dbReference>
<dbReference type="GeneID" id="65096019"/>
<protein>
    <recommendedName>
        <fullName evidence="3 10">Isopentenyl phosphate kinase</fullName>
        <shortName evidence="10">IPK</shortName>
        <ecNumber evidence="2 10">2.7.4.26</ecNumber>
    </recommendedName>
</protein>
<keyword evidence="8" id="KW-0414">Isoprene biosynthesis</keyword>
<feature type="binding site" evidence="11">
    <location>
        <position position="215"/>
    </location>
    <ligand>
        <name>ATP</name>
        <dbReference type="ChEBI" id="CHEBI:30616"/>
    </ligand>
</feature>
<evidence type="ECO:0000256" key="5">
    <source>
        <dbReference type="ARBA" id="ARBA00022741"/>
    </source>
</evidence>
<evidence type="ECO:0000313" key="14">
    <source>
        <dbReference type="EMBL" id="QVV89419.1"/>
    </source>
</evidence>
<comment type="function">
    <text evidence="10">Catalyzes the formation of isopentenyl diphosphate (IPP), the building block of all isoprenoids.</text>
</comment>
<feature type="site" description="Transition state stabilizer" evidence="12">
    <location>
        <position position="17"/>
    </location>
</feature>
<dbReference type="InterPro" id="IPR024192">
    <property type="entry name" value="Fosfomycin_R_FomA-type"/>
</dbReference>
<dbReference type="PANTHER" id="PTHR43654">
    <property type="entry name" value="GLUTAMATE 5-KINASE"/>
    <property type="match status" value="1"/>
</dbReference>
<feature type="binding site" evidence="11">
    <location>
        <position position="154"/>
    </location>
    <ligand>
        <name>substrate</name>
    </ligand>
</feature>
<keyword evidence="4 10" id="KW-0808">Transferase</keyword>
<dbReference type="PANTHER" id="PTHR43654:SF1">
    <property type="entry name" value="ISOPENTENYL PHOSPHATE KINASE"/>
    <property type="match status" value="1"/>
</dbReference>
<dbReference type="GO" id="GO:0005829">
    <property type="term" value="C:cytosol"/>
    <property type="evidence" value="ECO:0007669"/>
    <property type="project" value="TreeGrafter"/>
</dbReference>
<dbReference type="Pfam" id="PF00696">
    <property type="entry name" value="AA_kinase"/>
    <property type="match status" value="1"/>
</dbReference>
<dbReference type="Gene3D" id="3.40.1160.10">
    <property type="entry name" value="Acetylglutamate kinase-like"/>
    <property type="match status" value="1"/>
</dbReference>
<feature type="binding site" evidence="11">
    <location>
        <begin position="8"/>
        <end position="12"/>
    </location>
    <ligand>
        <name>ATP</name>
        <dbReference type="ChEBI" id="CHEBI:30616"/>
    </ligand>
</feature>
<evidence type="ECO:0000256" key="2">
    <source>
        <dbReference type="ARBA" id="ARBA00012908"/>
    </source>
</evidence>
<dbReference type="Proteomes" id="UP000680656">
    <property type="component" value="Chromosome"/>
</dbReference>
<organism evidence="14 15">
    <name type="scientific">Methanospirillum purgamenti</name>
    <dbReference type="NCBI Taxonomy" id="2834276"/>
    <lineage>
        <taxon>Archaea</taxon>
        <taxon>Methanobacteriati</taxon>
        <taxon>Methanobacteriota</taxon>
        <taxon>Stenosarchaea group</taxon>
        <taxon>Methanomicrobia</taxon>
        <taxon>Methanomicrobiales</taxon>
        <taxon>Methanospirillaceae</taxon>
        <taxon>Methanospirillum</taxon>
    </lineage>
</organism>
<keyword evidence="5 10" id="KW-0547">Nucleotide-binding</keyword>
<dbReference type="GO" id="GO:0005524">
    <property type="term" value="F:ATP binding"/>
    <property type="evidence" value="ECO:0007669"/>
    <property type="project" value="UniProtKB-KW"/>
</dbReference>
<dbReference type="InterPro" id="IPR036393">
    <property type="entry name" value="AceGlu_kinase-like_sf"/>
</dbReference>
<dbReference type="EC" id="2.7.4.26" evidence="2 10"/>
<evidence type="ECO:0000256" key="11">
    <source>
        <dbReference type="PIRSR" id="PIRSR016496-1"/>
    </source>
</evidence>
<dbReference type="InterPro" id="IPR001048">
    <property type="entry name" value="Asp/Glu/Uridylate_kinase"/>
</dbReference>
<evidence type="ECO:0000256" key="7">
    <source>
        <dbReference type="ARBA" id="ARBA00022840"/>
    </source>
</evidence>
<evidence type="ECO:0000313" key="15">
    <source>
        <dbReference type="Proteomes" id="UP000680656"/>
    </source>
</evidence>
<dbReference type="GO" id="GO:0016301">
    <property type="term" value="F:kinase activity"/>
    <property type="evidence" value="ECO:0007669"/>
    <property type="project" value="UniProtKB-KW"/>
</dbReference>